<keyword evidence="2" id="KW-1185">Reference proteome</keyword>
<dbReference type="Proteomes" id="UP000189739">
    <property type="component" value="Unassembled WGS sequence"/>
</dbReference>
<sequence>MKTISKLSLNALKKNADSVMTKDELRSIKGGFQTCQKNLPDPYGNYCLYQHPSDPDCQPNMPRTGVGYLSNCYTSSGSYLGTACHVNGPCGQNYVNVTCQYAYGSNNVFGSCI</sequence>
<organism evidence="1 2">
    <name type="scientific">Mucilaginibacter pedocola</name>
    <dbReference type="NCBI Taxonomy" id="1792845"/>
    <lineage>
        <taxon>Bacteria</taxon>
        <taxon>Pseudomonadati</taxon>
        <taxon>Bacteroidota</taxon>
        <taxon>Sphingobacteriia</taxon>
        <taxon>Sphingobacteriales</taxon>
        <taxon>Sphingobacteriaceae</taxon>
        <taxon>Mucilaginibacter</taxon>
    </lineage>
</organism>
<proteinExistence type="predicted"/>
<name>A0A1S9P718_9SPHI</name>
<protein>
    <submittedName>
        <fullName evidence="1">Uncharacterized protein</fullName>
    </submittedName>
</protein>
<dbReference type="AlphaFoldDB" id="A0A1S9P718"/>
<accession>A0A1S9P718</accession>
<comment type="caution">
    <text evidence="1">The sequence shown here is derived from an EMBL/GenBank/DDBJ whole genome shotgun (WGS) entry which is preliminary data.</text>
</comment>
<evidence type="ECO:0000313" key="1">
    <source>
        <dbReference type="EMBL" id="OOQ56751.1"/>
    </source>
</evidence>
<gene>
    <name evidence="1" type="ORF">BC343_17325</name>
</gene>
<evidence type="ECO:0000313" key="2">
    <source>
        <dbReference type="Proteomes" id="UP000189739"/>
    </source>
</evidence>
<dbReference type="EMBL" id="MBTF01000038">
    <property type="protein sequence ID" value="OOQ56751.1"/>
    <property type="molecule type" value="Genomic_DNA"/>
</dbReference>
<reference evidence="1 2" key="1">
    <citation type="submission" date="2016-07" db="EMBL/GenBank/DDBJ databases">
        <title>Genomic analysis of zinc-resistant bacterium Mucilaginibacter pedocola TBZ30.</title>
        <authorList>
            <person name="Huang J."/>
            <person name="Tang J."/>
        </authorList>
    </citation>
    <scope>NUCLEOTIDE SEQUENCE [LARGE SCALE GENOMIC DNA]</scope>
    <source>
        <strain evidence="1 2">TBZ30</strain>
    </source>
</reference>
<dbReference type="RefSeq" id="WP_078351165.1">
    <property type="nucleotide sequence ID" value="NZ_MBTF01000038.1"/>
</dbReference>
<dbReference type="STRING" id="1792845.BC343_17325"/>